<dbReference type="EMBL" id="FZOK01000010">
    <property type="protein sequence ID" value="SNS48400.1"/>
    <property type="molecule type" value="Genomic_DNA"/>
</dbReference>
<keyword evidence="2" id="KW-1185">Reference proteome</keyword>
<organism evidence="1 2">
    <name type="scientific">Belliella buryatensis</name>
    <dbReference type="NCBI Taxonomy" id="1500549"/>
    <lineage>
        <taxon>Bacteria</taxon>
        <taxon>Pseudomonadati</taxon>
        <taxon>Bacteroidota</taxon>
        <taxon>Cytophagia</taxon>
        <taxon>Cytophagales</taxon>
        <taxon>Cyclobacteriaceae</taxon>
        <taxon>Belliella</taxon>
    </lineage>
</organism>
<evidence type="ECO:0008006" key="3">
    <source>
        <dbReference type="Google" id="ProtNLM"/>
    </source>
</evidence>
<dbReference type="AlphaFoldDB" id="A0A239EUF1"/>
<accession>A0A239EUF1</accession>
<proteinExistence type="predicted"/>
<dbReference type="RefSeq" id="WP_089241118.1">
    <property type="nucleotide sequence ID" value="NZ_FZOK01000010.1"/>
</dbReference>
<dbReference type="Proteomes" id="UP000198480">
    <property type="component" value="Unassembled WGS sequence"/>
</dbReference>
<evidence type="ECO:0000313" key="1">
    <source>
        <dbReference type="EMBL" id="SNS48400.1"/>
    </source>
</evidence>
<dbReference type="OrthoDB" id="9850122at2"/>
<evidence type="ECO:0000313" key="2">
    <source>
        <dbReference type="Proteomes" id="UP000198480"/>
    </source>
</evidence>
<sequence length="159" mass="18488">MKKGRIILQFLSLSTIVILFSCIDHESEATHSLIGDWEVNEVMITFGSSPSSQDSVLRFEGELGNFSFDSNNVQFSFLEGNFKQQGEDEYELTSSMERMGFNRVRKWQLKLSDREYEVEFDNRTRRSYVNANRITVIQQGVMLFPDIYSNLVLEMTKVE</sequence>
<dbReference type="PROSITE" id="PS51257">
    <property type="entry name" value="PROKAR_LIPOPROTEIN"/>
    <property type="match status" value="1"/>
</dbReference>
<reference evidence="2" key="1">
    <citation type="submission" date="2017-06" db="EMBL/GenBank/DDBJ databases">
        <authorList>
            <person name="Varghese N."/>
            <person name="Submissions S."/>
        </authorList>
    </citation>
    <scope>NUCLEOTIDE SEQUENCE [LARGE SCALE GENOMIC DNA]</scope>
    <source>
        <strain evidence="2">5C</strain>
    </source>
</reference>
<gene>
    <name evidence="1" type="ORF">SAMN06295967_110135</name>
</gene>
<name>A0A239EUF1_9BACT</name>
<protein>
    <recommendedName>
        <fullName evidence="3">Lipocalin-like domain-containing protein</fullName>
    </recommendedName>
</protein>